<evidence type="ECO:0000313" key="2">
    <source>
        <dbReference type="Proteomes" id="UP000798662"/>
    </source>
</evidence>
<proteinExistence type="predicted"/>
<sequence>MEATLMSNGAQVNPPRDTPAVGTAAGMVWGRTLHLRWSFERLASPVDPARGIHVHSAFAGMNNPAIVVNLFPITILSQGGTAGHGNVTVDLTPEGLVRAAAGRLYLNVHTRGYPNGELRTQLWPVSEEELAATGNLTAAATTAVVAMGRRMDARGGGGVSAAAAVGIAAAVVVVGALLAVAATWLRRRQGARLAEAQGGGPGLPGGGAASRPVAAAAAALRAPPAHPAAAGESEWWEEEEEERRGGGRWTGSAGGRRGGGGAATADDGSDDQASPLSPDARGTRSGGARGGGVRGWQPPDVMRRSASSFV</sequence>
<accession>A0ACC3C5A9</accession>
<reference evidence="1" key="1">
    <citation type="submission" date="2019-11" db="EMBL/GenBank/DDBJ databases">
        <title>Nori genome reveals adaptations in red seaweeds to the harsh intertidal environment.</title>
        <authorList>
            <person name="Wang D."/>
            <person name="Mao Y."/>
        </authorList>
    </citation>
    <scope>NUCLEOTIDE SEQUENCE</scope>
    <source>
        <tissue evidence="1">Gametophyte</tissue>
    </source>
</reference>
<evidence type="ECO:0000313" key="1">
    <source>
        <dbReference type="EMBL" id="KAK1865145.1"/>
    </source>
</evidence>
<keyword evidence="2" id="KW-1185">Reference proteome</keyword>
<dbReference type="Proteomes" id="UP000798662">
    <property type="component" value="Chromosome 2"/>
</dbReference>
<protein>
    <submittedName>
        <fullName evidence="1">Uncharacterized protein</fullName>
    </submittedName>
</protein>
<comment type="caution">
    <text evidence="1">The sequence shown here is derived from an EMBL/GenBank/DDBJ whole genome shotgun (WGS) entry which is preliminary data.</text>
</comment>
<name>A0ACC3C5A9_PYRYE</name>
<dbReference type="EMBL" id="CM020619">
    <property type="protein sequence ID" value="KAK1865145.1"/>
    <property type="molecule type" value="Genomic_DNA"/>
</dbReference>
<gene>
    <name evidence="1" type="ORF">I4F81_007680</name>
</gene>
<organism evidence="1 2">
    <name type="scientific">Pyropia yezoensis</name>
    <name type="common">Susabi-nori</name>
    <name type="synonym">Porphyra yezoensis</name>
    <dbReference type="NCBI Taxonomy" id="2788"/>
    <lineage>
        <taxon>Eukaryota</taxon>
        <taxon>Rhodophyta</taxon>
        <taxon>Bangiophyceae</taxon>
        <taxon>Bangiales</taxon>
        <taxon>Bangiaceae</taxon>
        <taxon>Pyropia</taxon>
    </lineage>
</organism>